<protein>
    <submittedName>
        <fullName evidence="1">Uncharacterized protein</fullName>
    </submittedName>
</protein>
<evidence type="ECO:0000313" key="1">
    <source>
        <dbReference type="EMBL" id="TXJ12927.1"/>
    </source>
</evidence>
<name>A0A5C8CIU1_9SPIR</name>
<dbReference type="EMBL" id="SAXT01000003">
    <property type="protein sequence ID" value="TXJ12927.1"/>
    <property type="molecule type" value="Genomic_DNA"/>
</dbReference>
<dbReference type="Proteomes" id="UP000325116">
    <property type="component" value="Unassembled WGS sequence"/>
</dbReference>
<gene>
    <name evidence="1" type="ORF">EPJ80_04835</name>
</gene>
<dbReference type="RefSeq" id="WP_147758121.1">
    <property type="nucleotide sequence ID" value="NZ_SAXT01000003.1"/>
</dbReference>
<evidence type="ECO:0000313" key="2">
    <source>
        <dbReference type="Proteomes" id="UP000325116"/>
    </source>
</evidence>
<sequence>MKIIKNTPIILFFIFCYGYKAYSQQFPQLPQLSIGSNFSGSISELEEKLKGSNFLLPPEIQNIIRNMDKDLKSIVKVTIELNGTNYGLTDFSVDADKFVKLRTYEDLLNLYMEGKNYNQTVKDNIISFIKDNSQLNGLYRDTVGSFNPLQFFQIVNNPTNILNYTTNASAILFVGTSLLYMELVNGNYQITDKVINKLKSKFANISTMGDNYGLIIPLHFPLGTLGINIYSDFSGDINKLRKSAQKVREGDYDVILDAIDFTPLPYIQLVGQINTWNIPFSLGFRLGGLFGFEELYKMFISDIDIQALGFHLGMEFKYLIYRNNHFFTDLRLDANYDMGSLEMGFNNTFYLPISAGGVDTGLVLNGDFRTKTRWNTLSLTPKITLGYKPKEKVPYIWYFGLYFHFGADLSYGNISYKGDITIPYIYANIYRSDKIVRDLNSPTASVKGDYFYYDFKIGATMDIFFQSISFEYYIRSKRFSVNFIPFVFRF</sequence>
<reference evidence="1 2" key="1">
    <citation type="journal article" date="1992" name="Lakartidningen">
        <title>[Penicillin V and not amoxicillin is the first choice preparation in acute otitis].</title>
        <authorList>
            <person name="Kamme C."/>
            <person name="Lundgren K."/>
            <person name="Prellner K."/>
        </authorList>
    </citation>
    <scope>NUCLEOTIDE SEQUENCE [LARGE SCALE GENOMIC DNA]</scope>
    <source>
        <strain evidence="1 2">W1</strain>
    </source>
</reference>
<comment type="caution">
    <text evidence="1">The sequence shown here is derived from an EMBL/GenBank/DDBJ whole genome shotgun (WGS) entry which is preliminary data.</text>
</comment>
<organism evidence="1 2">
    <name type="scientific">Brachyspira aalborgi</name>
    <dbReference type="NCBI Taxonomy" id="29522"/>
    <lineage>
        <taxon>Bacteria</taxon>
        <taxon>Pseudomonadati</taxon>
        <taxon>Spirochaetota</taxon>
        <taxon>Spirochaetia</taxon>
        <taxon>Brachyspirales</taxon>
        <taxon>Brachyspiraceae</taxon>
        <taxon>Brachyspira</taxon>
    </lineage>
</organism>
<proteinExistence type="predicted"/>
<dbReference type="AlphaFoldDB" id="A0A5C8CIU1"/>
<accession>A0A5C8CIU1</accession>